<dbReference type="PANTHER" id="PTHR40465:SF1">
    <property type="entry name" value="DUF6534 DOMAIN-CONTAINING PROTEIN"/>
    <property type="match status" value="1"/>
</dbReference>
<feature type="transmembrane region" description="Helical" evidence="1">
    <location>
        <begin position="44"/>
        <end position="65"/>
    </location>
</feature>
<name>A0A9P5XV03_9AGAR</name>
<feature type="transmembrane region" description="Helical" evidence="1">
    <location>
        <begin position="114"/>
        <end position="136"/>
    </location>
</feature>
<feature type="transmembrane region" description="Helical" evidence="1">
    <location>
        <begin position="156"/>
        <end position="178"/>
    </location>
</feature>
<sequence length="346" mass="39107">MTNISSTIDGSLTGYLISLALLGVTIVQSWAYVHHNHDKWPLRIFVIVLILLDLTETICATKVLYHFLVNHFGEVDVLGSPTDIISIDFIMTSLIFFISHIFFAYRLWILGKRLWLPVIIALTSTVTLALCASSVSPQLSRLVSSEYRVRRTMIELATFHALAVVTDILITIGLSWVLSKSRTSFKINQMVLQRLLDFVVTRGILITLVQIGHVIMYIHDPKNMLFWSTFHLILTKIYVLTTLVILNSRTPRWDAIRNEAATETYISFVRPTPSMSGYEDHRASRNSANQISKGLIDPLVLRGSNSLDLADVDQKKNQQTLDVPHTLLPPVHDHELHHGPQFSTSV</sequence>
<dbReference type="Pfam" id="PF20152">
    <property type="entry name" value="DUF6534"/>
    <property type="match status" value="1"/>
</dbReference>
<keyword evidence="1" id="KW-1133">Transmembrane helix</keyword>
<keyword evidence="1" id="KW-0812">Transmembrane</keyword>
<proteinExistence type="predicted"/>
<feature type="domain" description="DUF6534" evidence="2">
    <location>
        <begin position="163"/>
        <end position="250"/>
    </location>
</feature>
<keyword evidence="5" id="KW-1185">Reference proteome</keyword>
<comment type="caution">
    <text evidence="4">The sequence shown here is derived from an EMBL/GenBank/DDBJ whole genome shotgun (WGS) entry which is preliminary data.</text>
</comment>
<feature type="transmembrane region" description="Helical" evidence="1">
    <location>
        <begin position="224"/>
        <end position="246"/>
    </location>
</feature>
<feature type="transmembrane region" description="Helical" evidence="1">
    <location>
        <begin position="12"/>
        <end position="32"/>
    </location>
</feature>
<dbReference type="AlphaFoldDB" id="A0A9P5XV03"/>
<evidence type="ECO:0000313" key="4">
    <source>
        <dbReference type="EMBL" id="KAF9455986.1"/>
    </source>
</evidence>
<protein>
    <recommendedName>
        <fullName evidence="2">DUF6534 domain-containing protein</fullName>
    </recommendedName>
</protein>
<dbReference type="OrthoDB" id="2864380at2759"/>
<accession>A0A9P5XV03</accession>
<feature type="transmembrane region" description="Helical" evidence="1">
    <location>
        <begin position="199"/>
        <end position="218"/>
    </location>
</feature>
<feature type="transmembrane region" description="Helical" evidence="1">
    <location>
        <begin position="85"/>
        <end position="107"/>
    </location>
</feature>
<evidence type="ECO:0000259" key="2">
    <source>
        <dbReference type="Pfam" id="PF20152"/>
    </source>
</evidence>
<evidence type="ECO:0000313" key="3">
    <source>
        <dbReference type="EMBL" id="KAF9455784.1"/>
    </source>
</evidence>
<reference evidence="4" key="1">
    <citation type="submission" date="2020-11" db="EMBL/GenBank/DDBJ databases">
        <authorList>
            <consortium name="DOE Joint Genome Institute"/>
            <person name="Ahrendt S."/>
            <person name="Riley R."/>
            <person name="Andreopoulos W."/>
            <person name="Labutti K."/>
            <person name="Pangilinan J."/>
            <person name="Ruiz-Duenas F.J."/>
            <person name="Barrasa J.M."/>
            <person name="Sanchez-Garcia M."/>
            <person name="Camarero S."/>
            <person name="Miyauchi S."/>
            <person name="Serrano A."/>
            <person name="Linde D."/>
            <person name="Babiker R."/>
            <person name="Drula E."/>
            <person name="Ayuso-Fernandez I."/>
            <person name="Pacheco R."/>
            <person name="Padilla G."/>
            <person name="Ferreira P."/>
            <person name="Barriuso J."/>
            <person name="Kellner H."/>
            <person name="Castanera R."/>
            <person name="Alfaro M."/>
            <person name="Ramirez L."/>
            <person name="Pisabarro A.G."/>
            <person name="Kuo A."/>
            <person name="Tritt A."/>
            <person name="Lipzen A."/>
            <person name="He G."/>
            <person name="Yan M."/>
            <person name="Ng V."/>
            <person name="Cullen D."/>
            <person name="Martin F."/>
            <person name="Rosso M.-N."/>
            <person name="Henrissat B."/>
            <person name="Hibbett D."/>
            <person name="Martinez A.T."/>
            <person name="Grigoriev I.V."/>
        </authorList>
    </citation>
    <scope>NUCLEOTIDE SEQUENCE</scope>
    <source>
        <strain evidence="4">CBS 247.69</strain>
    </source>
</reference>
<dbReference type="EMBL" id="MU150524">
    <property type="protein sequence ID" value="KAF9455784.1"/>
    <property type="molecule type" value="Genomic_DNA"/>
</dbReference>
<keyword evidence="1" id="KW-0472">Membrane</keyword>
<dbReference type="PANTHER" id="PTHR40465">
    <property type="entry name" value="CHROMOSOME 1, WHOLE GENOME SHOTGUN SEQUENCE"/>
    <property type="match status" value="1"/>
</dbReference>
<gene>
    <name evidence="4" type="ORF">BDZ94DRAFT_481887</name>
    <name evidence="3" type="ORF">BDZ94DRAFT_537968</name>
</gene>
<dbReference type="Proteomes" id="UP000807353">
    <property type="component" value="Unassembled WGS sequence"/>
</dbReference>
<evidence type="ECO:0000256" key="1">
    <source>
        <dbReference type="SAM" id="Phobius"/>
    </source>
</evidence>
<dbReference type="EMBL" id="MU150479">
    <property type="protein sequence ID" value="KAF9455986.1"/>
    <property type="molecule type" value="Genomic_DNA"/>
</dbReference>
<evidence type="ECO:0000313" key="5">
    <source>
        <dbReference type="Proteomes" id="UP000807353"/>
    </source>
</evidence>
<organism evidence="4 5">
    <name type="scientific">Collybia nuda</name>
    <dbReference type="NCBI Taxonomy" id="64659"/>
    <lineage>
        <taxon>Eukaryota</taxon>
        <taxon>Fungi</taxon>
        <taxon>Dikarya</taxon>
        <taxon>Basidiomycota</taxon>
        <taxon>Agaricomycotina</taxon>
        <taxon>Agaricomycetes</taxon>
        <taxon>Agaricomycetidae</taxon>
        <taxon>Agaricales</taxon>
        <taxon>Tricholomatineae</taxon>
        <taxon>Clitocybaceae</taxon>
        <taxon>Collybia</taxon>
    </lineage>
</organism>
<dbReference type="InterPro" id="IPR045339">
    <property type="entry name" value="DUF6534"/>
</dbReference>